<organism evidence="9 10">
    <name type="scientific">Streptomyces rubrogriseus</name>
    <dbReference type="NCBI Taxonomy" id="194673"/>
    <lineage>
        <taxon>Bacteria</taxon>
        <taxon>Bacillati</taxon>
        <taxon>Actinomycetota</taxon>
        <taxon>Actinomycetes</taxon>
        <taxon>Kitasatosporales</taxon>
        <taxon>Streptomycetaceae</taxon>
        <taxon>Streptomyces</taxon>
        <taxon>Streptomyces violaceoruber group</taxon>
    </lineage>
</organism>
<dbReference type="EMBL" id="JAAGMQ010000304">
    <property type="protein sequence ID" value="NEC33559.1"/>
    <property type="molecule type" value="Genomic_DNA"/>
</dbReference>
<keyword evidence="4 8" id="KW-0812">Transmembrane</keyword>
<dbReference type="GO" id="GO:0005886">
    <property type="term" value="C:plasma membrane"/>
    <property type="evidence" value="ECO:0007669"/>
    <property type="project" value="UniProtKB-SubCell"/>
</dbReference>
<keyword evidence="5 8" id="KW-1133">Transmembrane helix</keyword>
<dbReference type="PANTHER" id="PTHR37937:SF1">
    <property type="entry name" value="CONJUGATIVE TRANSFER: DNA TRANSPORT"/>
    <property type="match status" value="1"/>
</dbReference>
<evidence type="ECO:0000256" key="1">
    <source>
        <dbReference type="ARBA" id="ARBA00004651"/>
    </source>
</evidence>
<evidence type="ECO:0000256" key="6">
    <source>
        <dbReference type="ARBA" id="ARBA00023136"/>
    </source>
</evidence>
<evidence type="ECO:0000256" key="7">
    <source>
        <dbReference type="SAM" id="MobiDB-lite"/>
    </source>
</evidence>
<dbReference type="InterPro" id="IPR003688">
    <property type="entry name" value="TraG/VirD4"/>
</dbReference>
<dbReference type="Proteomes" id="UP000475666">
    <property type="component" value="Unassembled WGS sequence"/>
</dbReference>
<protein>
    <submittedName>
        <fullName evidence="9">Type IV secretory system conjugative DNA transfer family protein</fullName>
    </submittedName>
</protein>
<comment type="similarity">
    <text evidence="2">Belongs to the VirD4/TraG family.</text>
</comment>
<dbReference type="CDD" id="cd01127">
    <property type="entry name" value="TrwB_TraG_TraD_VirD4"/>
    <property type="match status" value="1"/>
</dbReference>
<sequence>MAGAGRPAGGGLDDGTLLAAYGAGLAVTLGGAVLLAGPLAALLTGRGWARPTASLPETVLRALVDGPGSVFAPAPPGRLFYPLVAVLLLAFFLLLLKAATKLSPGAHTGGAQWGGAKVERRLRAPQDPAGRVNRVTAGRGTHTGRIVAAQPNISATVFGVPGSSKTTGLVLPNAAEWQGPLVVTTTKAADLDIIHARRRALGPVWVIAPAGVPGRRTDKWSPVEYCTDAKAADRMAAWMAESSASGDSKRAAPWIDQAKNVLKGVLLAANLSGGGINAMRRWLSLGKDAVDHVRSVLQQHGYTEVADDYASPWLRLHEDGIGSIQFSLNVLARVYADEEVRETCAGTDFTVEDLLTRNGTVCLIASEADAERFAPLLTSIIASIIHGAEVAYNTTGRPLDPGLGVLVDEAGNMLRYPRLPNILTTGRGMGITLLTVWHDLSQLRDRLGVQKANTVLSASGLRMLLPGCGDLETLRYFSGLYGRTETLRTSYGRSRGEFSTNTSPTETDLAPVHSLQQLKEFTAIAQYSNQPPIKVRMRLTFRDRDLKRLLSAPRPAGAAAVAVEEPSLGEPSVEAAPSEAAPGEAVDRG</sequence>
<dbReference type="RefSeq" id="WP_164272916.1">
    <property type="nucleotide sequence ID" value="NZ_JAAGMQ010000304.1"/>
</dbReference>
<dbReference type="SUPFAM" id="SSF52540">
    <property type="entry name" value="P-loop containing nucleoside triphosphate hydrolases"/>
    <property type="match status" value="1"/>
</dbReference>
<dbReference type="Pfam" id="PF02534">
    <property type="entry name" value="T4SS-DNA_transf"/>
    <property type="match status" value="1"/>
</dbReference>
<reference evidence="9 10" key="1">
    <citation type="submission" date="2020-01" db="EMBL/GenBank/DDBJ databases">
        <title>Insect and environment-associated Actinomycetes.</title>
        <authorList>
            <person name="Currrie C."/>
            <person name="Chevrette M."/>
            <person name="Carlson C."/>
            <person name="Stubbendieck R."/>
            <person name="Wendt-Pienkowski E."/>
        </authorList>
    </citation>
    <scope>NUCLEOTIDE SEQUENCE [LARGE SCALE GENOMIC DNA]</scope>
    <source>
        <strain evidence="9 10">SID7739</strain>
    </source>
</reference>
<evidence type="ECO:0000313" key="10">
    <source>
        <dbReference type="Proteomes" id="UP000475666"/>
    </source>
</evidence>
<accession>A0A6G3T9Y7</accession>
<dbReference type="PANTHER" id="PTHR37937">
    <property type="entry name" value="CONJUGATIVE TRANSFER: DNA TRANSPORT"/>
    <property type="match status" value="1"/>
</dbReference>
<feature type="transmembrane region" description="Helical" evidence="8">
    <location>
        <begin position="79"/>
        <end position="96"/>
    </location>
</feature>
<keyword evidence="6 8" id="KW-0472">Membrane</keyword>
<name>A0A6G3T9Y7_9ACTN</name>
<comment type="caution">
    <text evidence="9">The sequence shown here is derived from an EMBL/GenBank/DDBJ whole genome shotgun (WGS) entry which is preliminary data.</text>
</comment>
<proteinExistence type="inferred from homology"/>
<comment type="subcellular location">
    <subcellularLocation>
        <location evidence="1">Cell membrane</location>
        <topology evidence="1">Multi-pass membrane protein</topology>
    </subcellularLocation>
</comment>
<evidence type="ECO:0000256" key="4">
    <source>
        <dbReference type="ARBA" id="ARBA00022692"/>
    </source>
</evidence>
<keyword evidence="3" id="KW-1003">Cell membrane</keyword>
<dbReference type="InterPro" id="IPR051539">
    <property type="entry name" value="T4SS-coupling_protein"/>
</dbReference>
<feature type="transmembrane region" description="Helical" evidence="8">
    <location>
        <begin position="20"/>
        <end position="43"/>
    </location>
</feature>
<dbReference type="Gene3D" id="3.40.50.300">
    <property type="entry name" value="P-loop containing nucleotide triphosphate hydrolases"/>
    <property type="match status" value="1"/>
</dbReference>
<evidence type="ECO:0000256" key="2">
    <source>
        <dbReference type="ARBA" id="ARBA00008806"/>
    </source>
</evidence>
<evidence type="ECO:0000256" key="3">
    <source>
        <dbReference type="ARBA" id="ARBA00022475"/>
    </source>
</evidence>
<gene>
    <name evidence="9" type="ORF">G3I66_10245</name>
</gene>
<dbReference type="InterPro" id="IPR027417">
    <property type="entry name" value="P-loop_NTPase"/>
</dbReference>
<dbReference type="AlphaFoldDB" id="A0A6G3T9Y7"/>
<evidence type="ECO:0000313" key="9">
    <source>
        <dbReference type="EMBL" id="NEC33559.1"/>
    </source>
</evidence>
<feature type="region of interest" description="Disordered" evidence="7">
    <location>
        <begin position="553"/>
        <end position="589"/>
    </location>
</feature>
<evidence type="ECO:0000256" key="5">
    <source>
        <dbReference type="ARBA" id="ARBA00022989"/>
    </source>
</evidence>
<evidence type="ECO:0000256" key="8">
    <source>
        <dbReference type="SAM" id="Phobius"/>
    </source>
</evidence>